<comment type="similarity">
    <text evidence="1">Belongs to the histone H3 family.</text>
</comment>
<gene>
    <name evidence="2" type="ORF">CLF_113203</name>
</gene>
<protein>
    <submittedName>
        <fullName evidence="2">Histone H3.2</fullName>
    </submittedName>
</protein>
<dbReference type="GO" id="GO:0030527">
    <property type="term" value="F:structural constituent of chromatin"/>
    <property type="evidence" value="ECO:0007669"/>
    <property type="project" value="InterPro"/>
</dbReference>
<accession>G7YMT7</accession>
<dbReference type="GO" id="GO:0003677">
    <property type="term" value="F:DNA binding"/>
    <property type="evidence" value="ECO:0007669"/>
    <property type="project" value="InterPro"/>
</dbReference>
<dbReference type="EMBL" id="DF143850">
    <property type="protein sequence ID" value="GAA54268.1"/>
    <property type="molecule type" value="Genomic_DNA"/>
</dbReference>
<organism evidence="2 3">
    <name type="scientific">Clonorchis sinensis</name>
    <name type="common">Chinese liver fluke</name>
    <dbReference type="NCBI Taxonomy" id="79923"/>
    <lineage>
        <taxon>Eukaryota</taxon>
        <taxon>Metazoa</taxon>
        <taxon>Spiralia</taxon>
        <taxon>Lophotrochozoa</taxon>
        <taxon>Platyhelminthes</taxon>
        <taxon>Trematoda</taxon>
        <taxon>Digenea</taxon>
        <taxon>Opisthorchiida</taxon>
        <taxon>Opisthorchiata</taxon>
        <taxon>Opisthorchiidae</taxon>
        <taxon>Clonorchis</taxon>
    </lineage>
</organism>
<dbReference type="AlphaFoldDB" id="G7YMT7"/>
<keyword evidence="3" id="KW-1185">Reference proteome</keyword>
<reference evidence="2" key="1">
    <citation type="journal article" date="2011" name="Genome Biol.">
        <title>The draft genome of the carcinogenic human liver fluke Clonorchis sinensis.</title>
        <authorList>
            <person name="Wang X."/>
            <person name="Chen W."/>
            <person name="Huang Y."/>
            <person name="Sun J."/>
            <person name="Men J."/>
            <person name="Liu H."/>
            <person name="Luo F."/>
            <person name="Guo L."/>
            <person name="Lv X."/>
            <person name="Deng C."/>
            <person name="Zhou C."/>
            <person name="Fan Y."/>
            <person name="Li X."/>
            <person name="Huang L."/>
            <person name="Hu Y."/>
            <person name="Liang C."/>
            <person name="Hu X."/>
            <person name="Xu J."/>
            <person name="Yu X."/>
        </authorList>
    </citation>
    <scope>NUCLEOTIDE SEQUENCE [LARGE SCALE GENOMIC DNA]</scope>
    <source>
        <strain evidence="2">Henan</strain>
    </source>
</reference>
<dbReference type="Gene3D" id="1.10.20.10">
    <property type="entry name" value="Histone, subunit A"/>
    <property type="match status" value="1"/>
</dbReference>
<evidence type="ECO:0000256" key="1">
    <source>
        <dbReference type="ARBA" id="ARBA00010343"/>
    </source>
</evidence>
<dbReference type="GO" id="GO:0046982">
    <property type="term" value="F:protein heterodimerization activity"/>
    <property type="evidence" value="ECO:0007669"/>
    <property type="project" value="InterPro"/>
</dbReference>
<dbReference type="SUPFAM" id="SSF47113">
    <property type="entry name" value="Histone-fold"/>
    <property type="match status" value="1"/>
</dbReference>
<proteinExistence type="inferred from homology"/>
<dbReference type="PANTHER" id="PTHR11426">
    <property type="entry name" value="HISTONE H3"/>
    <property type="match status" value="1"/>
</dbReference>
<name>G7YMT7_CLOSI</name>
<evidence type="ECO:0000313" key="3">
    <source>
        <dbReference type="Proteomes" id="UP000008909"/>
    </source>
</evidence>
<dbReference type="Proteomes" id="UP000008909">
    <property type="component" value="Unassembled WGS sequence"/>
</dbReference>
<dbReference type="InterPro" id="IPR000164">
    <property type="entry name" value="Histone_H3/CENP-A"/>
</dbReference>
<evidence type="ECO:0000313" key="2">
    <source>
        <dbReference type="EMBL" id="GAA54268.1"/>
    </source>
</evidence>
<sequence length="344" mass="38690">MTVYDVIWMDARYGPNGDMPWLVERSTNLDRARIHRLIHRSEAFAQVSRELAQALTQQQDAGSDYDTYVRDEITRSTKIPHKRTWDVTGGPPVERKLHRRNASGVGAKLTGKLNCSATFKGIKLSGTCYPTNYTDLDPKHLDWINDCDTFTGTLHLGDFLVATVAAKTGATGSIRDAAAIQLLASGTSNPLNSVHFDEACQRPAMLHSRSAPFSLQFQVHADHRTSIQNVKKGGRFIKGRLKLTYLLKYHREGPTQSCTTVQQVTTDSDRHGAITQAWTVRETHRYHKFSEPPIRNLPFQRLVRAIAQNFKTNFQFQIWAASALRNAGSRLNAQAVNQFSNGRR</sequence>
<reference key="2">
    <citation type="submission" date="2011-10" db="EMBL/GenBank/DDBJ databases">
        <title>The genome and transcriptome sequence of Clonorchis sinensis provide insights into the carcinogenic liver fluke.</title>
        <authorList>
            <person name="Wang X."/>
            <person name="Huang Y."/>
            <person name="Chen W."/>
            <person name="Liu H."/>
            <person name="Guo L."/>
            <person name="Chen Y."/>
            <person name="Luo F."/>
            <person name="Zhou W."/>
            <person name="Sun J."/>
            <person name="Mao Q."/>
            <person name="Liang P."/>
            <person name="Zhou C."/>
            <person name="Tian Y."/>
            <person name="Men J."/>
            <person name="Lv X."/>
            <person name="Huang L."/>
            <person name="Zhou J."/>
            <person name="Hu Y."/>
            <person name="Li R."/>
            <person name="Zhang F."/>
            <person name="Lei H."/>
            <person name="Li X."/>
            <person name="Hu X."/>
            <person name="Liang C."/>
            <person name="Xu J."/>
            <person name="Wu Z."/>
            <person name="Yu X."/>
        </authorList>
    </citation>
    <scope>NUCLEOTIDE SEQUENCE</scope>
    <source>
        <strain>Henan</strain>
    </source>
</reference>
<dbReference type="InterPro" id="IPR009072">
    <property type="entry name" value="Histone-fold"/>
</dbReference>
<dbReference type="GO" id="GO:0000786">
    <property type="term" value="C:nucleosome"/>
    <property type="evidence" value="ECO:0007669"/>
    <property type="project" value="InterPro"/>
</dbReference>